<protein>
    <submittedName>
        <fullName evidence="2">Uncharacterized protein</fullName>
    </submittedName>
</protein>
<evidence type="ECO:0000313" key="3">
    <source>
        <dbReference type="Proteomes" id="UP001177003"/>
    </source>
</evidence>
<organism evidence="2 3">
    <name type="scientific">Lactuca saligna</name>
    <name type="common">Willowleaf lettuce</name>
    <dbReference type="NCBI Taxonomy" id="75948"/>
    <lineage>
        <taxon>Eukaryota</taxon>
        <taxon>Viridiplantae</taxon>
        <taxon>Streptophyta</taxon>
        <taxon>Embryophyta</taxon>
        <taxon>Tracheophyta</taxon>
        <taxon>Spermatophyta</taxon>
        <taxon>Magnoliopsida</taxon>
        <taxon>eudicotyledons</taxon>
        <taxon>Gunneridae</taxon>
        <taxon>Pentapetalae</taxon>
        <taxon>asterids</taxon>
        <taxon>campanulids</taxon>
        <taxon>Asterales</taxon>
        <taxon>Asteraceae</taxon>
        <taxon>Cichorioideae</taxon>
        <taxon>Cichorieae</taxon>
        <taxon>Lactucinae</taxon>
        <taxon>Lactuca</taxon>
    </lineage>
</organism>
<dbReference type="AlphaFoldDB" id="A0AA36EDG3"/>
<name>A0AA36EDG3_LACSI</name>
<dbReference type="Proteomes" id="UP001177003">
    <property type="component" value="Chromosome 6"/>
</dbReference>
<accession>A0AA36EDG3</accession>
<gene>
    <name evidence="2" type="ORF">LSALG_LOCUS28990</name>
</gene>
<keyword evidence="1" id="KW-0175">Coiled coil</keyword>
<sequence>MLAPHSKVEREKLQEVCARITSDHEEFISSITSQFSKIQEDLAMESKIMNSLAIKTERVKVLTVKLEQAKKQFQDLNTQDSQLDLPKAPKVFKFRSFIKVVDVPTTQNGVDQMLFTFYLKHMRSQYEMWSANEEKYEPIIAHLKLMTISYIQEVGTMDLEIEVVLRKKPSVVPKESPKGFEKLKPGNFYKDSWYVVFEDKERNEADYRKTCFFFLDKHHFLS</sequence>
<proteinExistence type="predicted"/>
<evidence type="ECO:0000256" key="1">
    <source>
        <dbReference type="SAM" id="Coils"/>
    </source>
</evidence>
<reference evidence="2" key="1">
    <citation type="submission" date="2023-04" db="EMBL/GenBank/DDBJ databases">
        <authorList>
            <person name="Vijverberg K."/>
            <person name="Xiong W."/>
            <person name="Schranz E."/>
        </authorList>
    </citation>
    <scope>NUCLEOTIDE SEQUENCE</scope>
</reference>
<feature type="coiled-coil region" evidence="1">
    <location>
        <begin position="52"/>
        <end position="79"/>
    </location>
</feature>
<dbReference type="EMBL" id="OX465082">
    <property type="protein sequence ID" value="CAI9289765.1"/>
    <property type="molecule type" value="Genomic_DNA"/>
</dbReference>
<keyword evidence="3" id="KW-1185">Reference proteome</keyword>
<evidence type="ECO:0000313" key="2">
    <source>
        <dbReference type="EMBL" id="CAI9289765.1"/>
    </source>
</evidence>